<reference evidence="7" key="1">
    <citation type="submission" date="2019-01" db="EMBL/GenBank/DDBJ databases">
        <title>Gri0909 isolated from a small marine red alga.</title>
        <authorList>
            <person name="Kim J."/>
            <person name="Jeong S.E."/>
            <person name="Jeon C.O."/>
        </authorList>
    </citation>
    <scope>NUCLEOTIDE SEQUENCE [LARGE SCALE GENOMIC DNA]</scope>
    <source>
        <strain evidence="7">Gri0909</strain>
    </source>
</reference>
<dbReference type="PANTHER" id="PTHR30427:SF1">
    <property type="entry name" value="TRANSCRIPTIONAL ACTIVATOR PROTEIN LYSR"/>
    <property type="match status" value="1"/>
</dbReference>
<dbReference type="InterPro" id="IPR036388">
    <property type="entry name" value="WH-like_DNA-bd_sf"/>
</dbReference>
<dbReference type="Pfam" id="PF00126">
    <property type="entry name" value="HTH_1"/>
    <property type="match status" value="1"/>
</dbReference>
<dbReference type="RefSeq" id="WP_127765309.1">
    <property type="nucleotide sequence ID" value="NZ_SADE01000002.1"/>
</dbReference>
<evidence type="ECO:0000256" key="4">
    <source>
        <dbReference type="ARBA" id="ARBA00023163"/>
    </source>
</evidence>
<dbReference type="InterPro" id="IPR005119">
    <property type="entry name" value="LysR_subst-bd"/>
</dbReference>
<dbReference type="PANTHER" id="PTHR30427">
    <property type="entry name" value="TRANSCRIPTIONAL ACTIVATOR PROTEIN LYSR"/>
    <property type="match status" value="1"/>
</dbReference>
<dbReference type="GO" id="GO:0043565">
    <property type="term" value="F:sequence-specific DNA binding"/>
    <property type="evidence" value="ECO:0007669"/>
    <property type="project" value="TreeGrafter"/>
</dbReference>
<keyword evidence="3" id="KW-0238">DNA-binding</keyword>
<dbReference type="InterPro" id="IPR036390">
    <property type="entry name" value="WH_DNA-bd_sf"/>
</dbReference>
<dbReference type="InterPro" id="IPR000847">
    <property type="entry name" value="LysR_HTH_N"/>
</dbReference>
<dbReference type="Pfam" id="PF03466">
    <property type="entry name" value="LysR_substrate"/>
    <property type="match status" value="1"/>
</dbReference>
<dbReference type="SUPFAM" id="SSF46785">
    <property type="entry name" value="Winged helix' DNA-binding domain"/>
    <property type="match status" value="1"/>
</dbReference>
<keyword evidence="7" id="KW-1185">Reference proteome</keyword>
<organism evidence="6 7">
    <name type="scientific">Hwanghaeella grinnelliae</name>
    <dbReference type="NCBI Taxonomy" id="2500179"/>
    <lineage>
        <taxon>Bacteria</taxon>
        <taxon>Pseudomonadati</taxon>
        <taxon>Pseudomonadota</taxon>
        <taxon>Alphaproteobacteria</taxon>
        <taxon>Rhodospirillales</taxon>
        <taxon>Rhodospirillaceae</taxon>
        <taxon>Hwanghaeella</taxon>
    </lineage>
</organism>
<gene>
    <name evidence="6" type="ORF">EOI86_11235</name>
</gene>
<dbReference type="SUPFAM" id="SSF53850">
    <property type="entry name" value="Periplasmic binding protein-like II"/>
    <property type="match status" value="1"/>
</dbReference>
<comment type="similarity">
    <text evidence="1">Belongs to the LysR transcriptional regulatory family.</text>
</comment>
<keyword evidence="4" id="KW-0804">Transcription</keyword>
<evidence type="ECO:0000256" key="2">
    <source>
        <dbReference type="ARBA" id="ARBA00023015"/>
    </source>
</evidence>
<dbReference type="Gene3D" id="3.40.190.290">
    <property type="match status" value="1"/>
</dbReference>
<accession>A0A437QMV0</accession>
<keyword evidence="2" id="KW-0805">Transcription regulation</keyword>
<dbReference type="Gene3D" id="1.10.10.10">
    <property type="entry name" value="Winged helix-like DNA-binding domain superfamily/Winged helix DNA-binding domain"/>
    <property type="match status" value="1"/>
</dbReference>
<evidence type="ECO:0000313" key="6">
    <source>
        <dbReference type="EMBL" id="RVU35832.1"/>
    </source>
</evidence>
<dbReference type="OrthoDB" id="8479870at2"/>
<proteinExistence type="inferred from homology"/>
<dbReference type="PRINTS" id="PR00039">
    <property type="entry name" value="HTHLYSR"/>
</dbReference>
<dbReference type="Proteomes" id="UP000287447">
    <property type="component" value="Unassembled WGS sequence"/>
</dbReference>
<evidence type="ECO:0000256" key="1">
    <source>
        <dbReference type="ARBA" id="ARBA00009437"/>
    </source>
</evidence>
<dbReference type="GO" id="GO:0003700">
    <property type="term" value="F:DNA-binding transcription factor activity"/>
    <property type="evidence" value="ECO:0007669"/>
    <property type="project" value="InterPro"/>
</dbReference>
<evidence type="ECO:0000256" key="3">
    <source>
        <dbReference type="ARBA" id="ARBA00023125"/>
    </source>
</evidence>
<protein>
    <submittedName>
        <fullName evidence="6">LysR family transcriptional regulator</fullName>
    </submittedName>
</protein>
<dbReference type="PROSITE" id="PS50931">
    <property type="entry name" value="HTH_LYSR"/>
    <property type="match status" value="1"/>
</dbReference>
<name>A0A437QMV0_9PROT</name>
<dbReference type="AlphaFoldDB" id="A0A437QMV0"/>
<dbReference type="EMBL" id="SADE01000002">
    <property type="protein sequence ID" value="RVU35832.1"/>
    <property type="molecule type" value="Genomic_DNA"/>
</dbReference>
<evidence type="ECO:0000259" key="5">
    <source>
        <dbReference type="PROSITE" id="PS50931"/>
    </source>
</evidence>
<evidence type="ECO:0000313" key="7">
    <source>
        <dbReference type="Proteomes" id="UP000287447"/>
    </source>
</evidence>
<feature type="domain" description="HTH lysR-type" evidence="5">
    <location>
        <begin position="1"/>
        <end position="60"/>
    </location>
</feature>
<dbReference type="GO" id="GO:0010628">
    <property type="term" value="P:positive regulation of gene expression"/>
    <property type="evidence" value="ECO:0007669"/>
    <property type="project" value="TreeGrafter"/>
</dbReference>
<comment type="caution">
    <text evidence="6">The sequence shown here is derived from an EMBL/GenBank/DDBJ whole genome shotgun (WGS) entry which is preliminary data.</text>
</comment>
<sequence>MRVKRRHLEVFHALMEAGSVSRAAERLNLTQPAVSLALSAFEKELGFPLFHRTKGYFAPTGEAQALHAETEVGLLALTRIERRAAEISSGRVGSISIASNGAVAINLLPWLIADFQKYYPEIYVDLKIRSSRQIAMFASGRQVDIGLIDAPVPVAGLDTTIFKLPCVCVFQEGDPLGKEAVIRPEMLAGRSIIAITGDHTVDKEVDSLAAEAGVRIERRVSCSYFAIARNLVRAGAGIALIDAINGTRKLDDGTDWRPFEPRIHFELALITPSGQPMEAAASTFYTALVKYLSACAEFAEPGDLGELFNTDGER</sequence>